<dbReference type="STRING" id="760192.Halhy_3069"/>
<dbReference type="RefSeq" id="WP_013765475.1">
    <property type="nucleotide sequence ID" value="NC_015510.1"/>
</dbReference>
<accession>F4KPJ4</accession>
<dbReference type="EMBL" id="CP002691">
    <property type="protein sequence ID" value="AEE50932.1"/>
    <property type="molecule type" value="Genomic_DNA"/>
</dbReference>
<reference evidence="2 3" key="1">
    <citation type="journal article" date="2011" name="Stand. Genomic Sci.">
        <title>Complete genome sequence of Haliscomenobacter hydrossis type strain (O).</title>
        <authorList>
            <consortium name="US DOE Joint Genome Institute (JGI-PGF)"/>
            <person name="Daligault H."/>
            <person name="Lapidus A."/>
            <person name="Zeytun A."/>
            <person name="Nolan M."/>
            <person name="Lucas S."/>
            <person name="Del Rio T.G."/>
            <person name="Tice H."/>
            <person name="Cheng J.F."/>
            <person name="Tapia R."/>
            <person name="Han C."/>
            <person name="Goodwin L."/>
            <person name="Pitluck S."/>
            <person name="Liolios K."/>
            <person name="Pagani I."/>
            <person name="Ivanova N."/>
            <person name="Huntemann M."/>
            <person name="Mavromatis K."/>
            <person name="Mikhailova N."/>
            <person name="Pati A."/>
            <person name="Chen A."/>
            <person name="Palaniappan K."/>
            <person name="Land M."/>
            <person name="Hauser L."/>
            <person name="Brambilla E.M."/>
            <person name="Rohde M."/>
            <person name="Verbarg S."/>
            <person name="Goker M."/>
            <person name="Bristow J."/>
            <person name="Eisen J.A."/>
            <person name="Markowitz V."/>
            <person name="Hugenholtz P."/>
            <person name="Kyrpides N.C."/>
            <person name="Klenk H.P."/>
            <person name="Woyke T."/>
        </authorList>
    </citation>
    <scope>NUCLEOTIDE SEQUENCE [LARGE SCALE GENOMIC DNA]</scope>
    <source>
        <strain evidence="3">ATCC 27775 / DSM 1100 / LMG 10767 / O</strain>
    </source>
</reference>
<sequence length="129" mass="15262">MNIRDFRILADENLHRKMVAWLREQGFDVRFVREENALIGSKDIDLFPIAYQEERVILTQDNDFGQIVFTQEVDFIGIIYLRPGHFPAEIHIETFQSILNQDLELSHPFILIGEHKHDSVKLRIRGFKK</sequence>
<protein>
    <recommendedName>
        <fullName evidence="1">DUF5615 domain-containing protein</fullName>
    </recommendedName>
</protein>
<dbReference type="HOGENOM" id="CLU_150003_0_1_10"/>
<proteinExistence type="predicted"/>
<reference key="2">
    <citation type="submission" date="2011-04" db="EMBL/GenBank/DDBJ databases">
        <title>Complete sequence of chromosome of Haliscomenobacter hydrossis DSM 1100.</title>
        <authorList>
            <consortium name="US DOE Joint Genome Institute (JGI-PGF)"/>
            <person name="Lucas S."/>
            <person name="Han J."/>
            <person name="Lapidus A."/>
            <person name="Bruce D."/>
            <person name="Goodwin L."/>
            <person name="Pitluck S."/>
            <person name="Peters L."/>
            <person name="Kyrpides N."/>
            <person name="Mavromatis K."/>
            <person name="Ivanova N."/>
            <person name="Ovchinnikova G."/>
            <person name="Pagani I."/>
            <person name="Daligault H."/>
            <person name="Detter J.C."/>
            <person name="Han C."/>
            <person name="Land M."/>
            <person name="Hauser L."/>
            <person name="Markowitz V."/>
            <person name="Cheng J.-F."/>
            <person name="Hugenholtz P."/>
            <person name="Woyke T."/>
            <person name="Wu D."/>
            <person name="Verbarg S."/>
            <person name="Frueling A."/>
            <person name="Brambilla E."/>
            <person name="Klenk H.-P."/>
            <person name="Eisen J.A."/>
        </authorList>
    </citation>
    <scope>NUCLEOTIDE SEQUENCE</scope>
    <source>
        <strain>DSM 1100</strain>
    </source>
</reference>
<dbReference type="OrthoDB" id="9806751at2"/>
<keyword evidence="3" id="KW-1185">Reference proteome</keyword>
<name>F4KPJ4_HALH1</name>
<evidence type="ECO:0000313" key="3">
    <source>
        <dbReference type="Proteomes" id="UP000008461"/>
    </source>
</evidence>
<gene>
    <name evidence="2" type="ordered locus">Halhy_3069</name>
</gene>
<dbReference type="Pfam" id="PF18480">
    <property type="entry name" value="DUF5615"/>
    <property type="match status" value="1"/>
</dbReference>
<evidence type="ECO:0000259" key="1">
    <source>
        <dbReference type="Pfam" id="PF18480"/>
    </source>
</evidence>
<organism evidence="2 3">
    <name type="scientific">Haliscomenobacter hydrossis (strain ATCC 27775 / DSM 1100 / LMG 10767 / O)</name>
    <dbReference type="NCBI Taxonomy" id="760192"/>
    <lineage>
        <taxon>Bacteria</taxon>
        <taxon>Pseudomonadati</taxon>
        <taxon>Bacteroidota</taxon>
        <taxon>Saprospiria</taxon>
        <taxon>Saprospirales</taxon>
        <taxon>Haliscomenobacteraceae</taxon>
        <taxon>Haliscomenobacter</taxon>
    </lineage>
</organism>
<dbReference type="KEGG" id="hhy:Halhy_3069"/>
<feature type="domain" description="DUF5615" evidence="1">
    <location>
        <begin position="7"/>
        <end position="110"/>
    </location>
</feature>
<dbReference type="Proteomes" id="UP000008461">
    <property type="component" value="Chromosome"/>
</dbReference>
<dbReference type="AlphaFoldDB" id="F4KPJ4"/>
<dbReference type="InterPro" id="IPR041049">
    <property type="entry name" value="DUF5615"/>
</dbReference>
<evidence type="ECO:0000313" key="2">
    <source>
        <dbReference type="EMBL" id="AEE50932.1"/>
    </source>
</evidence>
<dbReference type="eggNOG" id="COG4634">
    <property type="taxonomic scope" value="Bacteria"/>
</dbReference>